<feature type="transmembrane region" description="Helical" evidence="7">
    <location>
        <begin position="215"/>
        <end position="232"/>
    </location>
</feature>
<evidence type="ECO:0000256" key="3">
    <source>
        <dbReference type="ARBA" id="ARBA00022692"/>
    </source>
</evidence>
<keyword evidence="6 7" id="KW-0472">Membrane</keyword>
<evidence type="ECO:0000313" key="9">
    <source>
        <dbReference type="Proteomes" id="UP001217089"/>
    </source>
</evidence>
<keyword evidence="4" id="KW-0769">Symport</keyword>
<organism evidence="8 9">
    <name type="scientific">Tegillarca granosa</name>
    <name type="common">Malaysian cockle</name>
    <name type="synonym">Anadara granosa</name>
    <dbReference type="NCBI Taxonomy" id="220873"/>
    <lineage>
        <taxon>Eukaryota</taxon>
        <taxon>Metazoa</taxon>
        <taxon>Spiralia</taxon>
        <taxon>Lophotrochozoa</taxon>
        <taxon>Mollusca</taxon>
        <taxon>Bivalvia</taxon>
        <taxon>Autobranchia</taxon>
        <taxon>Pteriomorphia</taxon>
        <taxon>Arcoida</taxon>
        <taxon>Arcoidea</taxon>
        <taxon>Arcidae</taxon>
        <taxon>Tegillarca</taxon>
    </lineage>
</organism>
<evidence type="ECO:0000256" key="4">
    <source>
        <dbReference type="ARBA" id="ARBA00022847"/>
    </source>
</evidence>
<keyword evidence="4" id="KW-0813">Transport</keyword>
<evidence type="ECO:0000256" key="5">
    <source>
        <dbReference type="ARBA" id="ARBA00022989"/>
    </source>
</evidence>
<evidence type="ECO:0000313" key="8">
    <source>
        <dbReference type="EMBL" id="KAJ8301534.1"/>
    </source>
</evidence>
<feature type="transmembrane region" description="Helical" evidence="7">
    <location>
        <begin position="70"/>
        <end position="92"/>
    </location>
</feature>
<keyword evidence="3 7" id="KW-0812">Transmembrane</keyword>
<accession>A0ABQ9E847</accession>
<dbReference type="InterPro" id="IPR004710">
    <property type="entry name" value="Bilac:Na_transpt"/>
</dbReference>
<keyword evidence="5 7" id="KW-1133">Transmembrane helix</keyword>
<comment type="caution">
    <text evidence="8">The sequence shown here is derived from an EMBL/GenBank/DDBJ whole genome shotgun (WGS) entry which is preliminary data.</text>
</comment>
<dbReference type="Proteomes" id="UP001217089">
    <property type="component" value="Unassembled WGS sequence"/>
</dbReference>
<feature type="transmembrane region" description="Helical" evidence="7">
    <location>
        <begin position="125"/>
        <end position="149"/>
    </location>
</feature>
<evidence type="ECO:0000256" key="6">
    <source>
        <dbReference type="ARBA" id="ARBA00023136"/>
    </source>
</evidence>
<dbReference type="PANTHER" id="PTHR10361:SF28">
    <property type="entry name" value="P3 PROTEIN-RELATED"/>
    <property type="match status" value="1"/>
</dbReference>
<evidence type="ECO:0000256" key="7">
    <source>
        <dbReference type="SAM" id="Phobius"/>
    </source>
</evidence>
<protein>
    <submittedName>
        <fullName evidence="8">Uncharacterized protein</fullName>
    </submittedName>
</protein>
<dbReference type="InterPro" id="IPR002657">
    <property type="entry name" value="BilAc:Na_symport/Acr3"/>
</dbReference>
<keyword evidence="9" id="KW-1185">Reference proteome</keyword>
<comment type="similarity">
    <text evidence="2">Belongs to the bile acid:sodium symporter (BASS) (TC 2.A.28) family.</text>
</comment>
<reference evidence="8 9" key="1">
    <citation type="submission" date="2022-12" db="EMBL/GenBank/DDBJ databases">
        <title>Chromosome-level genome of Tegillarca granosa.</title>
        <authorList>
            <person name="Kim J."/>
        </authorList>
    </citation>
    <scope>NUCLEOTIDE SEQUENCE [LARGE SCALE GENOMIC DNA]</scope>
    <source>
        <strain evidence="8">Teg-2019</strain>
        <tissue evidence="8">Adductor muscle</tissue>
    </source>
</reference>
<proteinExistence type="inferred from homology"/>
<evidence type="ECO:0000256" key="2">
    <source>
        <dbReference type="ARBA" id="ARBA00006528"/>
    </source>
</evidence>
<name>A0ABQ9E847_TEGGR</name>
<dbReference type="EMBL" id="JARBDR010000918">
    <property type="protein sequence ID" value="KAJ8301534.1"/>
    <property type="molecule type" value="Genomic_DNA"/>
</dbReference>
<evidence type="ECO:0000256" key="1">
    <source>
        <dbReference type="ARBA" id="ARBA00004141"/>
    </source>
</evidence>
<dbReference type="PANTHER" id="PTHR10361">
    <property type="entry name" value="SODIUM-BILE ACID COTRANSPORTER"/>
    <property type="match status" value="1"/>
</dbReference>
<gene>
    <name evidence="8" type="ORF">KUTeg_020521</name>
</gene>
<feature type="transmembrane region" description="Helical" evidence="7">
    <location>
        <begin position="38"/>
        <end position="58"/>
    </location>
</feature>
<dbReference type="Gene3D" id="1.20.1530.20">
    <property type="match status" value="1"/>
</dbReference>
<sequence>MEYKLENSLNNVTGFNVSINGNSDGTDIDPSVKKTLDILLVVIMAIVMLSLGCTVELAHLKSELKRPIGMCIGMFCQFIIFPPIAFGLAHALQLKQYDALGMVMLATCPGGHISNIATYWSNGDVALSVSMTAASTAIGTGIMPLNLWIYSRNWTSKTASIPYLNIVIALVLILVPASIGVLILMKLPKAAKWIAKSPCFVPSVHIALRNLGCKLSLIKFYIFICITNILLIKKTA</sequence>
<feature type="transmembrane region" description="Helical" evidence="7">
    <location>
        <begin position="161"/>
        <end position="185"/>
    </location>
</feature>
<comment type="subcellular location">
    <subcellularLocation>
        <location evidence="1">Membrane</location>
        <topology evidence="1">Multi-pass membrane protein</topology>
    </subcellularLocation>
</comment>
<dbReference type="InterPro" id="IPR038770">
    <property type="entry name" value="Na+/solute_symporter_sf"/>
</dbReference>
<dbReference type="Pfam" id="PF01758">
    <property type="entry name" value="SBF"/>
    <property type="match status" value="1"/>
</dbReference>